<protein>
    <submittedName>
        <fullName evidence="4">Putative damage-inducible protein DinB</fullName>
    </submittedName>
</protein>
<evidence type="ECO:0000256" key="3">
    <source>
        <dbReference type="PIRSR" id="PIRSR607837-1"/>
    </source>
</evidence>
<keyword evidence="5" id="KW-1185">Reference proteome</keyword>
<proteinExistence type="inferred from homology"/>
<reference evidence="4 5" key="1">
    <citation type="submission" date="2019-03" db="EMBL/GenBank/DDBJ databases">
        <title>Genomic Encyclopedia of Type Strains, Phase IV (KMG-IV): sequencing the most valuable type-strain genomes for metagenomic binning, comparative biology and taxonomic classification.</title>
        <authorList>
            <person name="Goeker M."/>
        </authorList>
    </citation>
    <scope>NUCLEOTIDE SEQUENCE [LARGE SCALE GENOMIC DNA]</scope>
    <source>
        <strain evidence="4 5">DSM 19610</strain>
    </source>
</reference>
<dbReference type="AlphaFoldDB" id="A0A4R1HCU3"/>
<organism evidence="4 5">
    <name type="scientific">Thiogranum longum</name>
    <dbReference type="NCBI Taxonomy" id="1537524"/>
    <lineage>
        <taxon>Bacteria</taxon>
        <taxon>Pseudomonadati</taxon>
        <taxon>Pseudomonadota</taxon>
        <taxon>Gammaproteobacteria</taxon>
        <taxon>Chromatiales</taxon>
        <taxon>Ectothiorhodospiraceae</taxon>
        <taxon>Thiogranum</taxon>
    </lineage>
</organism>
<evidence type="ECO:0000256" key="2">
    <source>
        <dbReference type="ARBA" id="ARBA00022723"/>
    </source>
</evidence>
<dbReference type="Pfam" id="PF05163">
    <property type="entry name" value="DinB"/>
    <property type="match status" value="1"/>
</dbReference>
<dbReference type="SUPFAM" id="SSF109854">
    <property type="entry name" value="DinB/YfiT-like putative metalloenzymes"/>
    <property type="match status" value="1"/>
</dbReference>
<name>A0A4R1HCU3_9GAMM</name>
<dbReference type="RefSeq" id="WP_132973805.1">
    <property type="nucleotide sequence ID" value="NZ_SMFX01000001.1"/>
</dbReference>
<comment type="caution">
    <text evidence="4">The sequence shown here is derived from an EMBL/GenBank/DDBJ whole genome shotgun (WGS) entry which is preliminary data.</text>
</comment>
<gene>
    <name evidence="4" type="ORF">DFR30_2588</name>
</gene>
<dbReference type="PANTHER" id="PTHR37302">
    <property type="entry name" value="SLR1116 PROTEIN"/>
    <property type="match status" value="1"/>
</dbReference>
<dbReference type="PANTHER" id="PTHR37302:SF1">
    <property type="entry name" value="PROTEIN DINB"/>
    <property type="match status" value="1"/>
</dbReference>
<dbReference type="InterPro" id="IPR007837">
    <property type="entry name" value="DinB"/>
</dbReference>
<comment type="similarity">
    <text evidence="1">Belongs to the DinB family.</text>
</comment>
<evidence type="ECO:0000313" key="5">
    <source>
        <dbReference type="Proteomes" id="UP000295707"/>
    </source>
</evidence>
<dbReference type="Proteomes" id="UP000295707">
    <property type="component" value="Unassembled WGS sequence"/>
</dbReference>
<accession>A0A4R1HCU3</accession>
<dbReference type="EMBL" id="SMFX01000001">
    <property type="protein sequence ID" value="TCK19278.1"/>
    <property type="molecule type" value="Genomic_DNA"/>
</dbReference>
<dbReference type="InterPro" id="IPR034660">
    <property type="entry name" value="DinB/YfiT-like"/>
</dbReference>
<keyword evidence="2 3" id="KW-0479">Metal-binding</keyword>
<dbReference type="Gene3D" id="1.20.120.450">
    <property type="entry name" value="dinb family like domain"/>
    <property type="match status" value="1"/>
</dbReference>
<feature type="binding site" evidence="3">
    <location>
        <position position="150"/>
    </location>
    <ligand>
        <name>a divalent metal cation</name>
        <dbReference type="ChEBI" id="CHEBI:60240"/>
    </ligand>
</feature>
<evidence type="ECO:0000256" key="1">
    <source>
        <dbReference type="ARBA" id="ARBA00008635"/>
    </source>
</evidence>
<dbReference type="OrthoDB" id="9807509at2"/>
<sequence length="178" mass="19837">MSEKSQCVLLAEYNRLMNGRIIEASAGLSVAGLAEDKGAFFSSVIGTLNHIMIGDILWLKRFASHPSAYVSLEPLSKIKKPDRLDLVLFADLSVFAEEREVLDSIIIAWCADLKEVDLDQPLGYTSHNGERHKKRMGDLVLHMFLHQVHHRGQITTLLSQAGIDFGETDLPEIVPDEV</sequence>
<evidence type="ECO:0000313" key="4">
    <source>
        <dbReference type="EMBL" id="TCK19278.1"/>
    </source>
</evidence>
<dbReference type="GO" id="GO:0046872">
    <property type="term" value="F:metal ion binding"/>
    <property type="evidence" value="ECO:0007669"/>
    <property type="project" value="UniProtKB-KW"/>
</dbReference>
<feature type="binding site" evidence="3">
    <location>
        <position position="146"/>
    </location>
    <ligand>
        <name>a divalent metal cation</name>
        <dbReference type="ChEBI" id="CHEBI:60240"/>
    </ligand>
</feature>